<dbReference type="STRING" id="121719.APZ00_16900"/>
<gene>
    <name evidence="2" type="ORF">APZ00_16900</name>
</gene>
<dbReference type="Proteomes" id="UP000064921">
    <property type="component" value="Chromosome"/>
</dbReference>
<feature type="compositionally biased region" description="Basic and acidic residues" evidence="1">
    <location>
        <begin position="58"/>
        <end position="75"/>
    </location>
</feature>
<organism evidence="2 3">
    <name type="scientific">Pannonibacter phragmitetus</name>
    <dbReference type="NCBI Taxonomy" id="121719"/>
    <lineage>
        <taxon>Bacteria</taxon>
        <taxon>Pseudomonadati</taxon>
        <taxon>Pseudomonadota</taxon>
        <taxon>Alphaproteobacteria</taxon>
        <taxon>Hyphomicrobiales</taxon>
        <taxon>Stappiaceae</taxon>
        <taxon>Pannonibacter</taxon>
    </lineage>
</organism>
<accession>A0A0U3PWD1</accession>
<sequence>MRMTCRPFVVFSVVVAMPVLGDLRFELGVPFGFGDSKGDAIVGRGVRGVGQKRAERHRKSEDEAQHRSVDPVRHD</sequence>
<evidence type="ECO:0000313" key="2">
    <source>
        <dbReference type="EMBL" id="ALV28532.1"/>
    </source>
</evidence>
<dbReference type="KEGG" id="pphr:APZ00_16900"/>
<name>A0A0U3PWD1_9HYPH</name>
<feature type="region of interest" description="Disordered" evidence="1">
    <location>
        <begin position="45"/>
        <end position="75"/>
    </location>
</feature>
<dbReference type="EMBL" id="CP013068">
    <property type="protein sequence ID" value="ALV28532.1"/>
    <property type="molecule type" value="Genomic_DNA"/>
</dbReference>
<reference evidence="2 3" key="1">
    <citation type="submission" date="2015-10" db="EMBL/GenBank/DDBJ databases">
        <title>The world's first case of liver abscess caused by Pannonibacter phragmitetus.</title>
        <authorList>
            <person name="Ming D."/>
            <person name="Wang M."/>
            <person name="Zhou Y."/>
            <person name="Jiang T."/>
            <person name="Hu S."/>
        </authorList>
    </citation>
    <scope>NUCLEOTIDE SEQUENCE [LARGE SCALE GENOMIC DNA]</scope>
    <source>
        <strain evidence="2 3">31801</strain>
    </source>
</reference>
<proteinExistence type="predicted"/>
<dbReference type="AlphaFoldDB" id="A0A0U3PWD1"/>
<evidence type="ECO:0000313" key="3">
    <source>
        <dbReference type="Proteomes" id="UP000064921"/>
    </source>
</evidence>
<keyword evidence="3" id="KW-1185">Reference proteome</keyword>
<evidence type="ECO:0000256" key="1">
    <source>
        <dbReference type="SAM" id="MobiDB-lite"/>
    </source>
</evidence>
<protein>
    <submittedName>
        <fullName evidence="2">Uncharacterized protein</fullName>
    </submittedName>
</protein>